<feature type="region of interest" description="Disordered" evidence="1">
    <location>
        <begin position="113"/>
        <end position="180"/>
    </location>
</feature>
<evidence type="ECO:0000313" key="2">
    <source>
        <dbReference type="EMBL" id="KAF8752388.1"/>
    </source>
</evidence>
<feature type="region of interest" description="Disordered" evidence="1">
    <location>
        <begin position="522"/>
        <end position="586"/>
    </location>
</feature>
<feature type="region of interest" description="Disordered" evidence="1">
    <location>
        <begin position="368"/>
        <end position="487"/>
    </location>
</feature>
<feature type="compositionally biased region" description="Pro residues" evidence="1">
    <location>
        <begin position="717"/>
        <end position="738"/>
    </location>
</feature>
<feature type="region of interest" description="Disordered" evidence="1">
    <location>
        <begin position="316"/>
        <end position="347"/>
    </location>
</feature>
<evidence type="ECO:0000313" key="3">
    <source>
        <dbReference type="Proteomes" id="UP000614334"/>
    </source>
</evidence>
<feature type="compositionally biased region" description="Low complexity" evidence="1">
    <location>
        <begin position="463"/>
        <end position="480"/>
    </location>
</feature>
<feature type="compositionally biased region" description="Polar residues" evidence="1">
    <location>
        <begin position="150"/>
        <end position="161"/>
    </location>
</feature>
<dbReference type="Proteomes" id="UP000614334">
    <property type="component" value="Unassembled WGS sequence"/>
</dbReference>
<evidence type="ECO:0000256" key="1">
    <source>
        <dbReference type="SAM" id="MobiDB-lite"/>
    </source>
</evidence>
<feature type="region of interest" description="Disordered" evidence="1">
    <location>
        <begin position="600"/>
        <end position="644"/>
    </location>
</feature>
<feature type="compositionally biased region" description="Basic and acidic residues" evidence="1">
    <location>
        <begin position="396"/>
        <end position="408"/>
    </location>
</feature>
<comment type="caution">
    <text evidence="2">The sequence shown here is derived from an EMBL/GenBank/DDBJ whole genome shotgun (WGS) entry which is preliminary data.</text>
</comment>
<name>A0A8H7LZJ7_9AGAM</name>
<gene>
    <name evidence="2" type="ORF">RHS01_07822</name>
</gene>
<protein>
    <submittedName>
        <fullName evidence="2">Uncharacterized protein</fullName>
    </submittedName>
</protein>
<feature type="compositionally biased region" description="Basic and acidic residues" evidence="1">
    <location>
        <begin position="547"/>
        <end position="562"/>
    </location>
</feature>
<feature type="compositionally biased region" description="Polar residues" evidence="1">
    <location>
        <begin position="116"/>
        <end position="139"/>
    </location>
</feature>
<reference evidence="2" key="1">
    <citation type="submission" date="2020-09" db="EMBL/GenBank/DDBJ databases">
        <title>Comparative genome analyses of four rice-infecting Rhizoctonia solani isolates reveal extensive enrichment of homogalacturonan modification genes.</title>
        <authorList>
            <person name="Lee D.-Y."/>
            <person name="Jeon J."/>
            <person name="Kim K.-T."/>
            <person name="Cheong K."/>
            <person name="Song H."/>
            <person name="Choi G."/>
            <person name="Ko J."/>
            <person name="Opiyo S.O."/>
            <person name="Zuo S."/>
            <person name="Madhav S."/>
            <person name="Lee Y.-H."/>
            <person name="Wang G.-L."/>
        </authorList>
    </citation>
    <scope>NUCLEOTIDE SEQUENCE</scope>
    <source>
        <strain evidence="2">AG1-IA B2</strain>
    </source>
</reference>
<feature type="compositionally biased region" description="Low complexity" evidence="1">
    <location>
        <begin position="522"/>
        <end position="531"/>
    </location>
</feature>
<feature type="region of interest" description="Disordered" evidence="1">
    <location>
        <begin position="209"/>
        <end position="299"/>
    </location>
</feature>
<sequence>MPFSALDLRREILISTTAANSLTDLQSPSNNMAGAIDLMLYGIAVSLLFDGCTFPLSASTELVIVPLPFSPADHKRFCTIRRPPAAYTPKTHDAALPYDPSLHPNSANRSIARAKSTISSSGSTPHPPGQETQVQTQTGAEAEVEPQPQPVSETRASSSTLHPDPNPALPYPAEYHPNSAGENISRAKAVLHTYQIPETTFPPRIEEETPAAAITTDEAPKQSKPTSSTKGSMWPLRSKGKGLSPLDMNSPAAVPKPDSAAGHKSRWATSGPSWLRRRRGREDLQNGGAGEDNESPNTMTMVWDDNFETLRPRDRHPKQVKTHARTESEPISLSFPAPPGAIRPVIDRTGTSNTALLRSHMRRDSGLEAVAEDGPMPENTVSEGEEAGNKTSPLQDEWHAETDTELSRSKGRLISRFGRRPHRSQLDTSSRLPRHIAPPSILASSIDEPRTGRFRHQRTSSDAAGGAHSNSSPPSSGSGRNHPDFAMGEYGLGQVDLYVIAPGFDEPINGNKRLSVGTAFSQSPTAASASTPVMRREWTQGRLARRSKSEGMDQTGDERREASATNSQAHTPNNTESSGHGVTPDAESIFSAESSGFAGIGVGTAHEKGRSGNMELWDQPNWDGSNPSIGHTTGGHSHASPRQYGYPNARVAGVYEAPLMTLLESQPRRVRRLPTLRMQRSRELFSHICPYFATGQPIGFGRRSSQPDVHALLATPPVSPPRPPPGPSGSSKPPPVPARPGSVNARAQSPKLPPKPAVLRTMSSEDDDMSDIYACIER</sequence>
<feature type="region of interest" description="Disordered" evidence="1">
    <location>
        <begin position="711"/>
        <end position="778"/>
    </location>
</feature>
<proteinExistence type="predicted"/>
<dbReference type="EMBL" id="JACYCF010000016">
    <property type="protein sequence ID" value="KAF8752388.1"/>
    <property type="molecule type" value="Genomic_DNA"/>
</dbReference>
<dbReference type="AlphaFoldDB" id="A0A8H7LZJ7"/>
<feature type="compositionally biased region" description="Basic residues" evidence="1">
    <location>
        <begin position="409"/>
        <end position="423"/>
    </location>
</feature>
<accession>A0A8H7LZJ7</accession>
<organism evidence="2 3">
    <name type="scientific">Rhizoctonia solani</name>
    <dbReference type="NCBI Taxonomy" id="456999"/>
    <lineage>
        <taxon>Eukaryota</taxon>
        <taxon>Fungi</taxon>
        <taxon>Dikarya</taxon>
        <taxon>Basidiomycota</taxon>
        <taxon>Agaricomycotina</taxon>
        <taxon>Agaricomycetes</taxon>
        <taxon>Cantharellales</taxon>
        <taxon>Ceratobasidiaceae</taxon>
        <taxon>Rhizoctonia</taxon>
    </lineage>
</organism>
<feature type="compositionally biased region" description="Polar residues" evidence="1">
    <location>
        <begin position="622"/>
        <end position="635"/>
    </location>
</feature>
<feature type="compositionally biased region" description="Polar residues" evidence="1">
    <location>
        <begin position="563"/>
        <end position="580"/>
    </location>
</feature>